<dbReference type="InterPro" id="IPR007408">
    <property type="entry name" value="DUF460"/>
</dbReference>
<accession>A0A497EQ78</accession>
<evidence type="ECO:0000313" key="3">
    <source>
        <dbReference type="Proteomes" id="UP000281962"/>
    </source>
</evidence>
<organism evidence="2 3">
    <name type="scientific">Thermoproteota archaeon</name>
    <dbReference type="NCBI Taxonomy" id="2056631"/>
    <lineage>
        <taxon>Archaea</taxon>
        <taxon>Thermoproteota</taxon>
    </lineage>
</organism>
<feature type="coiled-coil region" evidence="1">
    <location>
        <begin position="342"/>
        <end position="421"/>
    </location>
</feature>
<gene>
    <name evidence="2" type="ORF">DRJ21_02420</name>
</gene>
<dbReference type="PANTHER" id="PTHR40707:SF1">
    <property type="entry name" value="DUF460 DOMAIN-CONTAINING PROTEIN"/>
    <property type="match status" value="1"/>
</dbReference>
<keyword evidence="1" id="KW-0175">Coiled coil</keyword>
<name>A0A497EQ78_9CREN</name>
<reference evidence="2 3" key="1">
    <citation type="submission" date="2018-06" db="EMBL/GenBank/DDBJ databases">
        <title>Extensive metabolic versatility and redundancy in microbially diverse, dynamic hydrothermal sediments.</title>
        <authorList>
            <person name="Dombrowski N."/>
            <person name="Teske A."/>
            <person name="Baker B.J."/>
        </authorList>
    </citation>
    <scope>NUCLEOTIDE SEQUENCE [LARGE SCALE GENOMIC DNA]</scope>
    <source>
        <strain evidence="2">B30_G17</strain>
    </source>
</reference>
<dbReference type="EMBL" id="QMQY01000104">
    <property type="protein sequence ID" value="RLE49387.1"/>
    <property type="molecule type" value="Genomic_DNA"/>
</dbReference>
<dbReference type="Gene3D" id="1.10.287.1490">
    <property type="match status" value="1"/>
</dbReference>
<dbReference type="Pfam" id="PF04312">
    <property type="entry name" value="DUF460"/>
    <property type="match status" value="1"/>
</dbReference>
<dbReference type="Proteomes" id="UP000281962">
    <property type="component" value="Unassembled WGS sequence"/>
</dbReference>
<evidence type="ECO:0000256" key="1">
    <source>
        <dbReference type="SAM" id="Coils"/>
    </source>
</evidence>
<proteinExistence type="predicted"/>
<comment type="caution">
    <text evidence="2">The sequence shown here is derived from an EMBL/GenBank/DDBJ whole genome shotgun (WGS) entry which is preliminary data.</text>
</comment>
<sequence>MQSAEVAARLASKGIGFIVSPSKGEVRIIVCRRRRPGEGGMSEDRFKRKIRTSILRVAREIKCILDSNEFDYDIFFRKSRYGLENCLFIVYASYDLVRQLVKNVKEGDVQVKVMLKPSSKLSFTPLSGEYSIDTSFREYLIVGVDPGMVTGVAVLNVYGELITVFSKRHLSRGDLISILMEYGNPILIASDVHPPPSFIEKLASMLHASIYTPLRNLTFEEKQEILKKYFDEFKPNINVSLDSHKRDALAAAIKAFMHYRNKFEQAEAHARELGAKISFRKLRALIVQGHSIRNAIEILRSEGLKEVKEIPIKYETVKPERKVDKKIICELREKLKIERQKVQSLISQRDQLLTKIKELENKIRELEDVIRFLQSEIAIKLRKEREIVSLKSRVTSLKTSIDKLSREKNELEKKINNWKKVIYKLVRGEIIVLKPIKNLTKDDVLKGISLMNISKDDAVYVKDLSTADITAIKKLSQIKIKCIIGKSEPPLHVKHLLKKYAIPFINQNELEIVWIDDLPFADLQLLNRISREIKERLTHIIEEEERARIQELFMKYRKERIEELKRSQSHLEELIE</sequence>
<evidence type="ECO:0000313" key="2">
    <source>
        <dbReference type="EMBL" id="RLE49387.1"/>
    </source>
</evidence>
<evidence type="ECO:0008006" key="4">
    <source>
        <dbReference type="Google" id="ProtNLM"/>
    </source>
</evidence>
<protein>
    <recommendedName>
        <fullName evidence="4">DUF460 domain-containing protein</fullName>
    </recommendedName>
</protein>
<dbReference type="AlphaFoldDB" id="A0A497EQ78"/>
<dbReference type="PANTHER" id="PTHR40707">
    <property type="entry name" value="POSSIBLE NUCLEASE OF RNASE H FOLD, RUVC/YQGF FAMILY"/>
    <property type="match status" value="1"/>
</dbReference>